<keyword evidence="7" id="KW-1185">Reference proteome</keyword>
<reference evidence="7" key="1">
    <citation type="journal article" date="2016" name="Proc. Natl. Acad. Sci. U.S.A.">
        <title>Comparative genomics of biotechnologically important yeasts.</title>
        <authorList>
            <person name="Riley R."/>
            <person name="Haridas S."/>
            <person name="Wolfe K.H."/>
            <person name="Lopes M.R."/>
            <person name="Hittinger C.T."/>
            <person name="Goeker M."/>
            <person name="Salamov A.A."/>
            <person name="Wisecaver J.H."/>
            <person name="Long T.M."/>
            <person name="Calvey C.H."/>
            <person name="Aerts A.L."/>
            <person name="Barry K.W."/>
            <person name="Choi C."/>
            <person name="Clum A."/>
            <person name="Coughlan A.Y."/>
            <person name="Deshpande S."/>
            <person name="Douglass A.P."/>
            <person name="Hanson S.J."/>
            <person name="Klenk H.-P."/>
            <person name="LaButti K.M."/>
            <person name="Lapidus A."/>
            <person name="Lindquist E.A."/>
            <person name="Lipzen A.M."/>
            <person name="Meier-Kolthoff J.P."/>
            <person name="Ohm R.A."/>
            <person name="Otillar R.P."/>
            <person name="Pangilinan J.L."/>
            <person name="Peng Y."/>
            <person name="Rokas A."/>
            <person name="Rosa C.A."/>
            <person name="Scheuner C."/>
            <person name="Sibirny A.A."/>
            <person name="Slot J.C."/>
            <person name="Stielow J.B."/>
            <person name="Sun H."/>
            <person name="Kurtzman C.P."/>
            <person name="Blackwell M."/>
            <person name="Grigoriev I.V."/>
            <person name="Jeffries T.W."/>
        </authorList>
    </citation>
    <scope>NUCLEOTIDE SEQUENCE [LARGE SCALE GENOMIC DNA]</scope>
    <source>
        <strain evidence="7">NRRL Y-1626</strain>
    </source>
</reference>
<comment type="subcellular location">
    <subcellularLocation>
        <location evidence="1">Nucleus</location>
    </subcellularLocation>
</comment>
<feature type="compositionally biased region" description="Low complexity" evidence="5">
    <location>
        <begin position="474"/>
        <end position="484"/>
    </location>
</feature>
<dbReference type="AlphaFoldDB" id="A0A1B7TCD0"/>
<feature type="coiled-coil region" evidence="4">
    <location>
        <begin position="76"/>
        <end position="139"/>
    </location>
</feature>
<sequence>MSSDFDSSDEEDELLLAYVDSYRQQLAEREKQQQKIKQEEENKNIFKNINETQETTTLTQRSDDIKADLHIAKGQIAVLKEKYDKAELSNKESREQFSKEKQQLKNKFIQESNNLKNEINNLNDEKSFLKQKLKQSSRQFDNSIYNTSNTSIDTQENKDKISNNNNNKGDITSDSVLQLLTKNNKHNTSDIVKIEAIKEDDTETGKIKKEEILDNDNVDVDEEPVRIKPKLNIKQKQKSKSIFNFKTTLKFNDNYNLMTHLAKYQIPGMPDTVLHYLDTTSTSGNDYFKTNKLGSDFLSFGNDLVITESLSKFIELLLDFCLTRINDILRMSCEEDNKYIPFLLALIYQIINYRASACDVGFLKNLYMVLFNKLIDFEHIFKLKSIYDPKLTMLLPKYEVVTFESQHGFTKKWADLGTETSLINDENIFLKQNTSLLSTSYNNGSGLFNDEFEDYGNLNTRFKKNKYKNKKRQQQQQEGQNQNNFEKEDETPEDYFYEVPNFNTEFLDFIIVVYTFDILETIVSNIDFLISDVKDDINEEEDVNMENDDFNEMVDNYISLFKLSFTNSFQPIIQPLFSNVKMFASLFSISCKLKLDLNKFVDLISVQCDWLLKINLKNYLHKLPIRYHIVSLNRYINGGENIQYNNLITPLIKIMANEINYTPDHNKFIIIHKSCELLSSNILKNMETFLYKWFSSYTSSDSNTISINLDDAENSVIARLLKSCTTLMTTNFLACQGNKGKKDLDLKRANTIQCIKILQLFQMNMDTFAEVDNKELQKIDQDIDSDTSLKNDDQGMLSSSQFSNDKKRNVTKINTSSDAIKDNIRYVNEKLSQLFIKDESWKKELVVFSSRIIFQDQKHLLLKHELLKDFLRDLLDSLVTFDETEAIYDALII</sequence>
<evidence type="ECO:0000256" key="2">
    <source>
        <dbReference type="ARBA" id="ARBA00022763"/>
    </source>
</evidence>
<proteinExistence type="predicted"/>
<dbReference type="GO" id="GO:0000077">
    <property type="term" value="P:DNA damage checkpoint signaling"/>
    <property type="evidence" value="ECO:0007669"/>
    <property type="project" value="InterPro"/>
</dbReference>
<feature type="region of interest" description="Disordered" evidence="5">
    <location>
        <begin position="466"/>
        <end position="490"/>
    </location>
</feature>
<dbReference type="Pfam" id="PF09798">
    <property type="entry name" value="LCD1"/>
    <property type="match status" value="1"/>
</dbReference>
<keyword evidence="4" id="KW-0175">Coiled coil</keyword>
<dbReference type="OrthoDB" id="4078000at2759"/>
<evidence type="ECO:0000313" key="7">
    <source>
        <dbReference type="Proteomes" id="UP000092321"/>
    </source>
</evidence>
<dbReference type="InterPro" id="IPR018622">
    <property type="entry name" value="DNA_damage_chkpnt_Lcd1"/>
</dbReference>
<evidence type="ECO:0000256" key="4">
    <source>
        <dbReference type="SAM" id="Coils"/>
    </source>
</evidence>
<feature type="compositionally biased region" description="Polar residues" evidence="5">
    <location>
        <begin position="141"/>
        <end position="154"/>
    </location>
</feature>
<evidence type="ECO:0000256" key="5">
    <source>
        <dbReference type="SAM" id="MobiDB-lite"/>
    </source>
</evidence>
<evidence type="ECO:0000256" key="1">
    <source>
        <dbReference type="ARBA" id="ARBA00004123"/>
    </source>
</evidence>
<gene>
    <name evidence="6" type="ORF">HANVADRAFT_53145</name>
</gene>
<protein>
    <submittedName>
        <fullName evidence="6">Uncharacterized protein</fullName>
    </submittedName>
</protein>
<feature type="coiled-coil region" evidence="4">
    <location>
        <begin position="19"/>
        <end position="49"/>
    </location>
</feature>
<keyword evidence="3" id="KW-0539">Nucleus</keyword>
<dbReference type="Proteomes" id="UP000092321">
    <property type="component" value="Unassembled WGS sequence"/>
</dbReference>
<keyword evidence="2" id="KW-0227">DNA damage</keyword>
<feature type="region of interest" description="Disordered" evidence="5">
    <location>
        <begin position="140"/>
        <end position="171"/>
    </location>
</feature>
<dbReference type="EMBL" id="LXPE01000018">
    <property type="protein sequence ID" value="OBA26406.1"/>
    <property type="molecule type" value="Genomic_DNA"/>
</dbReference>
<evidence type="ECO:0000256" key="3">
    <source>
        <dbReference type="ARBA" id="ARBA00023242"/>
    </source>
</evidence>
<accession>A0A1B7TCD0</accession>
<dbReference type="GO" id="GO:0005634">
    <property type="term" value="C:nucleus"/>
    <property type="evidence" value="ECO:0007669"/>
    <property type="project" value="UniProtKB-SubCell"/>
</dbReference>
<name>A0A1B7TCD0_9ASCO</name>
<evidence type="ECO:0000313" key="6">
    <source>
        <dbReference type="EMBL" id="OBA26406.1"/>
    </source>
</evidence>
<comment type="caution">
    <text evidence="6">The sequence shown here is derived from an EMBL/GenBank/DDBJ whole genome shotgun (WGS) entry which is preliminary data.</text>
</comment>
<organism evidence="6 7">
    <name type="scientific">Hanseniaspora valbyensis NRRL Y-1626</name>
    <dbReference type="NCBI Taxonomy" id="766949"/>
    <lineage>
        <taxon>Eukaryota</taxon>
        <taxon>Fungi</taxon>
        <taxon>Dikarya</taxon>
        <taxon>Ascomycota</taxon>
        <taxon>Saccharomycotina</taxon>
        <taxon>Saccharomycetes</taxon>
        <taxon>Saccharomycodales</taxon>
        <taxon>Saccharomycodaceae</taxon>
        <taxon>Hanseniaspora</taxon>
    </lineage>
</organism>